<gene>
    <name evidence="3" type="ORF">FIJ20_23765</name>
</gene>
<sequence>MDPLRNTDTKEQIEQERLKKMAAERQLAELELHEKLDQVVSTEYLEQILTAYLQQLKASIRTIPNSCYLELFACDSAKDIRDKLKEKIDSTLTELGNMEFELPEDEEILNEIEQSEDDNITGESNTNSDSTEETTDE</sequence>
<dbReference type="AlphaFoldDB" id="A0A8H2AX08"/>
<dbReference type="EMBL" id="AASDFP010000086">
    <property type="protein sequence ID" value="EFB2195156.1"/>
    <property type="molecule type" value="Genomic_DNA"/>
</dbReference>
<reference evidence="3 4" key="1">
    <citation type="submission" date="2019-06" db="EMBL/GenBank/DDBJ databases">
        <authorList>
            <consortium name="NARMS: The National Antimicrobial Resistance Monitoring System"/>
        </authorList>
    </citation>
    <scope>NUCLEOTIDE SEQUENCE [LARGE SCALE GENOMIC DNA]</scope>
    <source>
        <strain evidence="3 4">FSIS11921886</strain>
    </source>
</reference>
<protein>
    <submittedName>
        <fullName evidence="3">Terminase small subunit</fullName>
    </submittedName>
</protein>
<comment type="caution">
    <text evidence="3">The sequence shown here is derived from an EMBL/GenBank/DDBJ whole genome shotgun (WGS) entry which is preliminary data.</text>
</comment>
<feature type="coiled-coil region" evidence="1">
    <location>
        <begin position="6"/>
        <end position="38"/>
    </location>
</feature>
<name>A0A8H2AX08_ECOLX</name>
<accession>A0A8H2AX08</accession>
<evidence type="ECO:0000256" key="2">
    <source>
        <dbReference type="SAM" id="MobiDB-lite"/>
    </source>
</evidence>
<organism evidence="3 4">
    <name type="scientific">Escherichia coli</name>
    <dbReference type="NCBI Taxonomy" id="562"/>
    <lineage>
        <taxon>Bacteria</taxon>
        <taxon>Pseudomonadati</taxon>
        <taxon>Pseudomonadota</taxon>
        <taxon>Gammaproteobacteria</taxon>
        <taxon>Enterobacterales</taxon>
        <taxon>Enterobacteriaceae</taxon>
        <taxon>Escherichia</taxon>
    </lineage>
</organism>
<proteinExistence type="predicted"/>
<feature type="compositionally biased region" description="Acidic residues" evidence="2">
    <location>
        <begin position="109"/>
        <end position="120"/>
    </location>
</feature>
<evidence type="ECO:0000313" key="3">
    <source>
        <dbReference type="EMBL" id="EFB2195156.1"/>
    </source>
</evidence>
<keyword evidence="1" id="KW-0175">Coiled coil</keyword>
<evidence type="ECO:0000313" key="4">
    <source>
        <dbReference type="Proteomes" id="UP000519859"/>
    </source>
</evidence>
<dbReference type="Proteomes" id="UP000519859">
    <property type="component" value="Unassembled WGS sequence"/>
</dbReference>
<feature type="region of interest" description="Disordered" evidence="2">
    <location>
        <begin position="109"/>
        <end position="137"/>
    </location>
</feature>
<evidence type="ECO:0000256" key="1">
    <source>
        <dbReference type="SAM" id="Coils"/>
    </source>
</evidence>